<keyword evidence="6" id="KW-1185">Reference proteome</keyword>
<proteinExistence type="predicted"/>
<dbReference type="OrthoDB" id="9815847at2"/>
<keyword evidence="3" id="KW-0812">Transmembrane</keyword>
<feature type="compositionally biased region" description="Pro residues" evidence="2">
    <location>
        <begin position="309"/>
        <end position="320"/>
    </location>
</feature>
<feature type="region of interest" description="Disordered" evidence="2">
    <location>
        <begin position="305"/>
        <end position="334"/>
    </location>
</feature>
<dbReference type="InterPro" id="IPR011990">
    <property type="entry name" value="TPR-like_helical_dom_sf"/>
</dbReference>
<evidence type="ECO:0000256" key="2">
    <source>
        <dbReference type="SAM" id="MobiDB-lite"/>
    </source>
</evidence>
<protein>
    <submittedName>
        <fullName evidence="5">Cytochrome c-type biogenesis protein CcmH</fullName>
    </submittedName>
</protein>
<evidence type="ECO:0000313" key="5">
    <source>
        <dbReference type="EMBL" id="PYE84117.1"/>
    </source>
</evidence>
<feature type="compositionally biased region" description="Basic and acidic residues" evidence="2">
    <location>
        <begin position="129"/>
        <end position="141"/>
    </location>
</feature>
<dbReference type="EMBL" id="QJTE01000003">
    <property type="protein sequence ID" value="PYE84117.1"/>
    <property type="molecule type" value="Genomic_DNA"/>
</dbReference>
<sequence>MLFWITAILLALLVGAALAAALLRRQAGPAAPEAPGASDDAAFYRAQMAEIDRDLDRGLIAPEEAEQARTEIARRLLAASRGGAAGPAPAGRRASLVAAAAIGLLLLVGVPLLYAALGQPGAADRPRAARLAEAEALRDSRPSQAEAEAAAPARPMPEADPAYLESVARLREVVPTRPEDLTGWQLLSQHEANLGQYAAAARAQEQVIALLGESAGPEDRIALADRLVAAANGVVTRQTEALLQQVLEVRPQDSAALYYMGLLYAQTGRPDLAFRAWREAVETGAPGSPHVALARAQVEDAADAAGVPYTPPAMPAPSAPPVLTDPDQPGPTAEDLQAAQDLTPEQQQEMARGMVERLAARLAEQGGPATDWARLIRTLGVLGETERAAAIWAEAETVFAGTEGLEAIREAARAAGIDTEAEIDLTPGAEGAE</sequence>
<gene>
    <name evidence="5" type="ORF">DFP88_103484</name>
</gene>
<keyword evidence="3" id="KW-1133">Transmembrane helix</keyword>
<dbReference type="GO" id="GO:0017004">
    <property type="term" value="P:cytochrome complex assembly"/>
    <property type="evidence" value="ECO:0007669"/>
    <property type="project" value="UniProtKB-KW"/>
</dbReference>
<dbReference type="NCBIfam" id="TIGR03142">
    <property type="entry name" value="cytochro_ccmI"/>
    <property type="match status" value="1"/>
</dbReference>
<dbReference type="InterPro" id="IPR017560">
    <property type="entry name" value="Cyt_c_biogenesis_CcmI"/>
</dbReference>
<reference evidence="5 6" key="1">
    <citation type="submission" date="2018-06" db="EMBL/GenBank/DDBJ databases">
        <title>Genomic Encyclopedia of Type Strains, Phase III (KMG-III): the genomes of soil and plant-associated and newly described type strains.</title>
        <authorList>
            <person name="Whitman W."/>
        </authorList>
    </citation>
    <scope>NUCLEOTIDE SEQUENCE [LARGE SCALE GENOMIC DNA]</scope>
    <source>
        <strain evidence="5 6">CECT 9025</strain>
    </source>
</reference>
<keyword evidence="4" id="KW-0732">Signal</keyword>
<organism evidence="5 6">
    <name type="scientific">Pseudoroseicyclus aestuarii</name>
    <dbReference type="NCBI Taxonomy" id="1795041"/>
    <lineage>
        <taxon>Bacteria</taxon>
        <taxon>Pseudomonadati</taxon>
        <taxon>Pseudomonadota</taxon>
        <taxon>Alphaproteobacteria</taxon>
        <taxon>Rhodobacterales</taxon>
        <taxon>Paracoccaceae</taxon>
        <taxon>Pseudoroseicyclus</taxon>
    </lineage>
</organism>
<name>A0A318SW79_9RHOB</name>
<feature type="region of interest" description="Disordered" evidence="2">
    <location>
        <begin position="129"/>
        <end position="158"/>
    </location>
</feature>
<comment type="caution">
    <text evidence="5">The sequence shown here is derived from an EMBL/GenBank/DDBJ whole genome shotgun (WGS) entry which is preliminary data.</text>
</comment>
<feature type="signal peptide" evidence="4">
    <location>
        <begin position="1"/>
        <end position="19"/>
    </location>
</feature>
<dbReference type="RefSeq" id="WP_110814676.1">
    <property type="nucleotide sequence ID" value="NZ_QJTE01000003.1"/>
</dbReference>
<dbReference type="AlphaFoldDB" id="A0A318SW79"/>
<feature type="transmembrane region" description="Helical" evidence="3">
    <location>
        <begin position="96"/>
        <end position="117"/>
    </location>
</feature>
<evidence type="ECO:0000256" key="4">
    <source>
        <dbReference type="SAM" id="SignalP"/>
    </source>
</evidence>
<accession>A0A318SW79</accession>
<dbReference type="Gene3D" id="1.25.40.10">
    <property type="entry name" value="Tetratricopeptide repeat domain"/>
    <property type="match status" value="1"/>
</dbReference>
<evidence type="ECO:0000313" key="6">
    <source>
        <dbReference type="Proteomes" id="UP000248311"/>
    </source>
</evidence>
<dbReference type="SUPFAM" id="SSF48452">
    <property type="entry name" value="TPR-like"/>
    <property type="match status" value="1"/>
</dbReference>
<keyword evidence="1" id="KW-0201">Cytochrome c-type biogenesis</keyword>
<evidence type="ECO:0000256" key="3">
    <source>
        <dbReference type="SAM" id="Phobius"/>
    </source>
</evidence>
<keyword evidence="3" id="KW-0472">Membrane</keyword>
<evidence type="ECO:0000256" key="1">
    <source>
        <dbReference type="ARBA" id="ARBA00022748"/>
    </source>
</evidence>
<feature type="chain" id="PRO_5016422131" evidence="4">
    <location>
        <begin position="20"/>
        <end position="433"/>
    </location>
</feature>
<dbReference type="Proteomes" id="UP000248311">
    <property type="component" value="Unassembled WGS sequence"/>
</dbReference>